<dbReference type="HAMAP" id="MF_00384">
    <property type="entry name" value="Homoser_kinase"/>
    <property type="match status" value="1"/>
</dbReference>
<dbReference type="InterPro" id="IPR020568">
    <property type="entry name" value="Ribosomal_Su5_D2-typ_SF"/>
</dbReference>
<dbReference type="SUPFAM" id="SSF55060">
    <property type="entry name" value="GHMP Kinase, C-terminal domain"/>
    <property type="match status" value="1"/>
</dbReference>
<keyword evidence="9" id="KW-0418">Kinase</keyword>
<dbReference type="GO" id="GO:0009088">
    <property type="term" value="P:threonine biosynthetic process"/>
    <property type="evidence" value="ECO:0007669"/>
    <property type="project" value="UniProtKB-UniPathway"/>
</dbReference>
<accession>A0A8H7SDU0</accession>
<evidence type="ECO:0000259" key="12">
    <source>
        <dbReference type="Pfam" id="PF00288"/>
    </source>
</evidence>
<dbReference type="EC" id="2.7.1.39" evidence="3"/>
<evidence type="ECO:0000256" key="8">
    <source>
        <dbReference type="ARBA" id="ARBA00022741"/>
    </source>
</evidence>
<keyword evidence="15" id="KW-1185">Reference proteome</keyword>
<evidence type="ECO:0000256" key="4">
    <source>
        <dbReference type="ARBA" id="ARBA00017858"/>
    </source>
</evidence>
<dbReference type="PROSITE" id="PS00627">
    <property type="entry name" value="GHMP_KINASES_ATP"/>
    <property type="match status" value="1"/>
</dbReference>
<evidence type="ECO:0000313" key="14">
    <source>
        <dbReference type="EMBL" id="KAG2226668.1"/>
    </source>
</evidence>
<dbReference type="Proteomes" id="UP000646827">
    <property type="component" value="Unassembled WGS sequence"/>
</dbReference>
<evidence type="ECO:0000256" key="9">
    <source>
        <dbReference type="ARBA" id="ARBA00022777"/>
    </source>
</evidence>
<gene>
    <name evidence="14" type="ORF">INT45_001015</name>
</gene>
<dbReference type="PIRSF" id="PIRSF000676">
    <property type="entry name" value="Homoser_kin"/>
    <property type="match status" value="1"/>
</dbReference>
<dbReference type="InterPro" id="IPR006203">
    <property type="entry name" value="GHMP_knse_ATP-bd_CS"/>
</dbReference>
<dbReference type="EMBL" id="JAEPRB010000014">
    <property type="protein sequence ID" value="KAG2226668.1"/>
    <property type="molecule type" value="Genomic_DNA"/>
</dbReference>
<keyword evidence="7" id="KW-0791">Threonine biosynthesis</keyword>
<dbReference type="Pfam" id="PF08544">
    <property type="entry name" value="GHMP_kinases_C"/>
    <property type="match status" value="1"/>
</dbReference>
<organism evidence="14 15">
    <name type="scientific">Circinella minor</name>
    <dbReference type="NCBI Taxonomy" id="1195481"/>
    <lineage>
        <taxon>Eukaryota</taxon>
        <taxon>Fungi</taxon>
        <taxon>Fungi incertae sedis</taxon>
        <taxon>Mucoromycota</taxon>
        <taxon>Mucoromycotina</taxon>
        <taxon>Mucoromycetes</taxon>
        <taxon>Mucorales</taxon>
        <taxon>Lichtheimiaceae</taxon>
        <taxon>Circinella</taxon>
    </lineage>
</organism>
<comment type="caution">
    <text evidence="14">The sequence shown here is derived from an EMBL/GenBank/DDBJ whole genome shotgun (WGS) entry which is preliminary data.</text>
</comment>
<reference evidence="14 15" key="1">
    <citation type="submission" date="2020-12" db="EMBL/GenBank/DDBJ databases">
        <title>Metabolic potential, ecology and presence of endohyphal bacteria is reflected in genomic diversity of Mucoromycotina.</title>
        <authorList>
            <person name="Muszewska A."/>
            <person name="Okrasinska A."/>
            <person name="Steczkiewicz K."/>
            <person name="Drgas O."/>
            <person name="Orlowska M."/>
            <person name="Perlinska-Lenart U."/>
            <person name="Aleksandrzak-Piekarczyk T."/>
            <person name="Szatraj K."/>
            <person name="Zielenkiewicz U."/>
            <person name="Pilsyk S."/>
            <person name="Malc E."/>
            <person name="Mieczkowski P."/>
            <person name="Kruszewska J.S."/>
            <person name="Biernat P."/>
            <person name="Pawlowska J."/>
        </authorList>
    </citation>
    <scope>NUCLEOTIDE SEQUENCE [LARGE SCALE GENOMIC DNA]</scope>
    <source>
        <strain evidence="14 15">CBS 142.35</strain>
    </source>
</reference>
<proteinExistence type="inferred from homology"/>
<dbReference type="InterPro" id="IPR014721">
    <property type="entry name" value="Ribsml_uS5_D2-typ_fold_subgr"/>
</dbReference>
<keyword evidence="10" id="KW-0067">ATP-binding</keyword>
<dbReference type="InterPro" id="IPR036554">
    <property type="entry name" value="GHMP_kinase_C_sf"/>
</dbReference>
<evidence type="ECO:0000256" key="1">
    <source>
        <dbReference type="ARBA" id="ARBA00005015"/>
    </source>
</evidence>
<dbReference type="Gene3D" id="3.30.230.10">
    <property type="match status" value="1"/>
</dbReference>
<sequence length="348" mass="37568">MPAANAPRKFRIRAPCSSANIGPGFDVLGMSLSLYLTLDVSVYHEDAKEAFEMTYSGEGATEVPLLPEQNLITKIALYVLSANGISQLPQPLKIHVHNPIPLGRGLGSSGAAVVAGVLLGDALGNLKNSYDRLLDYCLMIERHPDNVAATLLGGFVASYLRELDPEATKGVPESETFLDDVVSKAYPQPPIGIGHYLRLNWNKEIKAVAIVPNFEVATAKARSVLPTTYSRQDVIYNFQRLAVLTTALGKSPPDADLIYNAVQDRIHQPYRKTLIPGLPEILSSITPAKYDGLLGIFLSGAGPTILALATDNFDAIAGAAQKVFKEHNIDSWYKVLEVTDGGSTIEEL</sequence>
<keyword evidence="8" id="KW-0547">Nucleotide-binding</keyword>
<evidence type="ECO:0000256" key="5">
    <source>
        <dbReference type="ARBA" id="ARBA00022605"/>
    </source>
</evidence>
<dbReference type="AlphaFoldDB" id="A0A8H7SDU0"/>
<comment type="pathway">
    <text evidence="1">Amino-acid biosynthesis; L-threonine biosynthesis; L-threonine from L-aspartate: step 4/5.</text>
</comment>
<evidence type="ECO:0000259" key="13">
    <source>
        <dbReference type="Pfam" id="PF08544"/>
    </source>
</evidence>
<dbReference type="Pfam" id="PF00288">
    <property type="entry name" value="GHMP_kinases_N"/>
    <property type="match status" value="1"/>
</dbReference>
<dbReference type="InterPro" id="IPR000870">
    <property type="entry name" value="Homoserine_kinase"/>
</dbReference>
<feature type="domain" description="GHMP kinase C-terminal" evidence="13">
    <location>
        <begin position="260"/>
        <end position="324"/>
    </location>
</feature>
<dbReference type="Gene3D" id="3.30.70.890">
    <property type="entry name" value="GHMP kinase, C-terminal domain"/>
    <property type="match status" value="1"/>
</dbReference>
<dbReference type="PRINTS" id="PR00958">
    <property type="entry name" value="HOMSERKINASE"/>
</dbReference>
<evidence type="ECO:0000256" key="3">
    <source>
        <dbReference type="ARBA" id="ARBA00012078"/>
    </source>
</evidence>
<comment type="catalytic activity">
    <reaction evidence="11">
        <text>L-homoserine + ATP = O-phospho-L-homoserine + ADP + H(+)</text>
        <dbReference type="Rhea" id="RHEA:13985"/>
        <dbReference type="ChEBI" id="CHEBI:15378"/>
        <dbReference type="ChEBI" id="CHEBI:30616"/>
        <dbReference type="ChEBI" id="CHEBI:57476"/>
        <dbReference type="ChEBI" id="CHEBI:57590"/>
        <dbReference type="ChEBI" id="CHEBI:456216"/>
        <dbReference type="EC" id="2.7.1.39"/>
    </reaction>
    <physiologicalReaction direction="left-to-right" evidence="11">
        <dbReference type="Rhea" id="RHEA:13986"/>
    </physiologicalReaction>
</comment>
<dbReference type="GO" id="GO:0005524">
    <property type="term" value="F:ATP binding"/>
    <property type="evidence" value="ECO:0007669"/>
    <property type="project" value="UniProtKB-KW"/>
</dbReference>
<keyword evidence="5" id="KW-0028">Amino-acid biosynthesis</keyword>
<evidence type="ECO:0000256" key="6">
    <source>
        <dbReference type="ARBA" id="ARBA00022679"/>
    </source>
</evidence>
<dbReference type="InterPro" id="IPR006204">
    <property type="entry name" value="GHMP_kinase_N_dom"/>
</dbReference>
<evidence type="ECO:0000256" key="11">
    <source>
        <dbReference type="ARBA" id="ARBA00049913"/>
    </source>
</evidence>
<dbReference type="SUPFAM" id="SSF54211">
    <property type="entry name" value="Ribosomal protein S5 domain 2-like"/>
    <property type="match status" value="1"/>
</dbReference>
<name>A0A8H7SDU0_9FUNG</name>
<keyword evidence="6" id="KW-0808">Transferase</keyword>
<evidence type="ECO:0000313" key="15">
    <source>
        <dbReference type="Proteomes" id="UP000646827"/>
    </source>
</evidence>
<dbReference type="PANTHER" id="PTHR20861">
    <property type="entry name" value="HOMOSERINE/4-DIPHOSPHOCYTIDYL-2-C-METHYL-D-ERYTHRITOL KINASE"/>
    <property type="match status" value="1"/>
</dbReference>
<protein>
    <recommendedName>
        <fullName evidence="4">Homoserine kinase</fullName>
        <ecNumber evidence="3">2.7.1.39</ecNumber>
    </recommendedName>
</protein>
<evidence type="ECO:0000256" key="7">
    <source>
        <dbReference type="ARBA" id="ARBA00022697"/>
    </source>
</evidence>
<comment type="similarity">
    <text evidence="2">Belongs to the GHMP kinase family. Homoserine kinase subfamily.</text>
</comment>
<dbReference type="PANTHER" id="PTHR20861:SF1">
    <property type="entry name" value="HOMOSERINE KINASE"/>
    <property type="match status" value="1"/>
</dbReference>
<dbReference type="OrthoDB" id="195231at2759"/>
<dbReference type="InterPro" id="IPR013750">
    <property type="entry name" value="GHMP_kinase_C_dom"/>
</dbReference>
<evidence type="ECO:0000256" key="10">
    <source>
        <dbReference type="ARBA" id="ARBA00022840"/>
    </source>
</evidence>
<dbReference type="NCBIfam" id="TIGR00191">
    <property type="entry name" value="thrB"/>
    <property type="match status" value="1"/>
</dbReference>
<evidence type="ECO:0000256" key="2">
    <source>
        <dbReference type="ARBA" id="ARBA00007370"/>
    </source>
</evidence>
<dbReference type="GO" id="GO:0004413">
    <property type="term" value="F:homoserine kinase activity"/>
    <property type="evidence" value="ECO:0007669"/>
    <property type="project" value="UniProtKB-EC"/>
</dbReference>
<feature type="domain" description="GHMP kinase N-terminal" evidence="12">
    <location>
        <begin position="70"/>
        <end position="154"/>
    </location>
</feature>
<dbReference type="UniPathway" id="UPA00050">
    <property type="reaction ID" value="UER00064"/>
</dbReference>